<sequence>MSPYRIVFDKACHLPVSSVLDGMDHLLSLMFFPMVNEHHLKEFHELPTPTVGEVESISLVEPT</sequence>
<proteinExistence type="predicted"/>
<organism evidence="1 2">
    <name type="scientific">Mucuna pruriens</name>
    <name type="common">Velvet bean</name>
    <name type="synonym">Dolichos pruriens</name>
    <dbReference type="NCBI Taxonomy" id="157652"/>
    <lineage>
        <taxon>Eukaryota</taxon>
        <taxon>Viridiplantae</taxon>
        <taxon>Streptophyta</taxon>
        <taxon>Embryophyta</taxon>
        <taxon>Tracheophyta</taxon>
        <taxon>Spermatophyta</taxon>
        <taxon>Magnoliopsida</taxon>
        <taxon>eudicotyledons</taxon>
        <taxon>Gunneridae</taxon>
        <taxon>Pentapetalae</taxon>
        <taxon>rosids</taxon>
        <taxon>fabids</taxon>
        <taxon>Fabales</taxon>
        <taxon>Fabaceae</taxon>
        <taxon>Papilionoideae</taxon>
        <taxon>50 kb inversion clade</taxon>
        <taxon>NPAAA clade</taxon>
        <taxon>indigoferoid/millettioid clade</taxon>
        <taxon>Phaseoleae</taxon>
        <taxon>Mucuna</taxon>
    </lineage>
</organism>
<accession>A0A371I3R2</accession>
<feature type="non-terminal residue" evidence="1">
    <location>
        <position position="1"/>
    </location>
</feature>
<protein>
    <submittedName>
        <fullName evidence="1">Uncharacterized protein</fullName>
    </submittedName>
</protein>
<reference evidence="1" key="1">
    <citation type="submission" date="2018-05" db="EMBL/GenBank/DDBJ databases">
        <title>Draft genome of Mucuna pruriens seed.</title>
        <authorList>
            <person name="Nnadi N.E."/>
            <person name="Vos R."/>
            <person name="Hasami M.H."/>
            <person name="Devisetty U.K."/>
            <person name="Aguiy J.C."/>
        </authorList>
    </citation>
    <scope>NUCLEOTIDE SEQUENCE [LARGE SCALE GENOMIC DNA]</scope>
    <source>
        <strain evidence="1">JCA_2017</strain>
    </source>
</reference>
<evidence type="ECO:0000313" key="1">
    <source>
        <dbReference type="EMBL" id="RDY09672.1"/>
    </source>
</evidence>
<dbReference type="Proteomes" id="UP000257109">
    <property type="component" value="Unassembled WGS sequence"/>
</dbReference>
<feature type="non-terminal residue" evidence="1">
    <location>
        <position position="63"/>
    </location>
</feature>
<dbReference type="EMBL" id="QJKJ01000994">
    <property type="protein sequence ID" value="RDY09672.1"/>
    <property type="molecule type" value="Genomic_DNA"/>
</dbReference>
<dbReference type="AlphaFoldDB" id="A0A371I3R2"/>
<comment type="caution">
    <text evidence="1">The sequence shown here is derived from an EMBL/GenBank/DDBJ whole genome shotgun (WGS) entry which is preliminary data.</text>
</comment>
<gene>
    <name evidence="1" type="ORF">CR513_05938</name>
</gene>
<keyword evidence="2" id="KW-1185">Reference proteome</keyword>
<name>A0A371I3R2_MUCPR</name>
<evidence type="ECO:0000313" key="2">
    <source>
        <dbReference type="Proteomes" id="UP000257109"/>
    </source>
</evidence>